<sequence length="96" mass="10786">MSTDSWVSVGNKITTTRKRPFGTPCTNVPFEAIRRLLLDVAAILKRNQMMWMTPELATPLQNSMPYQREDVRPSTNSTCTGLACTAGLLWDRVTKP</sequence>
<evidence type="ECO:0000313" key="1">
    <source>
        <dbReference type="EMBL" id="GBM06162.1"/>
    </source>
</evidence>
<comment type="caution">
    <text evidence="1">The sequence shown here is derived from an EMBL/GenBank/DDBJ whole genome shotgun (WGS) entry which is preliminary data.</text>
</comment>
<accession>A0A4Y2CP11</accession>
<protein>
    <submittedName>
        <fullName evidence="1">Uncharacterized protein</fullName>
    </submittedName>
</protein>
<dbReference type="EMBL" id="BGPR01000224">
    <property type="protein sequence ID" value="GBM06162.1"/>
    <property type="molecule type" value="Genomic_DNA"/>
</dbReference>
<gene>
    <name evidence="1" type="ORF">AVEN_167056_1</name>
</gene>
<keyword evidence="2" id="KW-1185">Reference proteome</keyword>
<reference evidence="1 2" key="1">
    <citation type="journal article" date="2019" name="Sci. Rep.">
        <title>Orb-weaving spider Araneus ventricosus genome elucidates the spidroin gene catalogue.</title>
        <authorList>
            <person name="Kono N."/>
            <person name="Nakamura H."/>
            <person name="Ohtoshi R."/>
            <person name="Moran D.A.P."/>
            <person name="Shinohara A."/>
            <person name="Yoshida Y."/>
            <person name="Fujiwara M."/>
            <person name="Mori M."/>
            <person name="Tomita M."/>
            <person name="Arakawa K."/>
        </authorList>
    </citation>
    <scope>NUCLEOTIDE SEQUENCE [LARGE SCALE GENOMIC DNA]</scope>
</reference>
<proteinExistence type="predicted"/>
<name>A0A4Y2CP11_ARAVE</name>
<dbReference type="AlphaFoldDB" id="A0A4Y2CP11"/>
<evidence type="ECO:0000313" key="2">
    <source>
        <dbReference type="Proteomes" id="UP000499080"/>
    </source>
</evidence>
<organism evidence="1 2">
    <name type="scientific">Araneus ventricosus</name>
    <name type="common">Orbweaver spider</name>
    <name type="synonym">Epeira ventricosa</name>
    <dbReference type="NCBI Taxonomy" id="182803"/>
    <lineage>
        <taxon>Eukaryota</taxon>
        <taxon>Metazoa</taxon>
        <taxon>Ecdysozoa</taxon>
        <taxon>Arthropoda</taxon>
        <taxon>Chelicerata</taxon>
        <taxon>Arachnida</taxon>
        <taxon>Araneae</taxon>
        <taxon>Araneomorphae</taxon>
        <taxon>Entelegynae</taxon>
        <taxon>Araneoidea</taxon>
        <taxon>Araneidae</taxon>
        <taxon>Araneus</taxon>
    </lineage>
</organism>
<dbReference type="Proteomes" id="UP000499080">
    <property type="component" value="Unassembled WGS sequence"/>
</dbReference>